<keyword evidence="11" id="KW-1185">Reference proteome</keyword>
<evidence type="ECO:0000256" key="4">
    <source>
        <dbReference type="ARBA" id="ARBA00022982"/>
    </source>
</evidence>
<dbReference type="RefSeq" id="WP_149104569.1">
    <property type="nucleotide sequence ID" value="NZ_VTFT01000002.1"/>
</dbReference>
<dbReference type="Proteomes" id="UP000324973">
    <property type="component" value="Unassembled WGS sequence"/>
</dbReference>
<keyword evidence="1" id="KW-0813">Transport</keyword>
<accession>A0A5D4XHB2</accession>
<evidence type="ECO:0000256" key="7">
    <source>
        <dbReference type="SAM" id="MobiDB-lite"/>
    </source>
</evidence>
<dbReference type="Gene3D" id="1.10.760.10">
    <property type="entry name" value="Cytochrome c-like domain"/>
    <property type="match status" value="1"/>
</dbReference>
<evidence type="ECO:0000256" key="8">
    <source>
        <dbReference type="SAM" id="SignalP"/>
    </source>
</evidence>
<feature type="chain" id="PRO_5022903570" evidence="8">
    <location>
        <begin position="28"/>
        <end position="149"/>
    </location>
</feature>
<dbReference type="GO" id="GO:0020037">
    <property type="term" value="F:heme binding"/>
    <property type="evidence" value="ECO:0007669"/>
    <property type="project" value="InterPro"/>
</dbReference>
<dbReference type="SUPFAM" id="SSF46626">
    <property type="entry name" value="Cytochrome c"/>
    <property type="match status" value="1"/>
</dbReference>
<dbReference type="PANTHER" id="PTHR33751">
    <property type="entry name" value="CBB3-TYPE CYTOCHROME C OXIDASE SUBUNIT FIXP"/>
    <property type="match status" value="1"/>
</dbReference>
<organism evidence="10 11">
    <name type="scientific">Luteimonas viscosa</name>
    <dbReference type="NCBI Taxonomy" id="1132694"/>
    <lineage>
        <taxon>Bacteria</taxon>
        <taxon>Pseudomonadati</taxon>
        <taxon>Pseudomonadota</taxon>
        <taxon>Gammaproteobacteria</taxon>
        <taxon>Lysobacterales</taxon>
        <taxon>Lysobacteraceae</taxon>
        <taxon>Luteimonas</taxon>
    </lineage>
</organism>
<feature type="signal peptide" evidence="8">
    <location>
        <begin position="1"/>
        <end position="27"/>
    </location>
</feature>
<feature type="domain" description="Cytochrome c" evidence="9">
    <location>
        <begin position="67"/>
        <end position="148"/>
    </location>
</feature>
<dbReference type="GO" id="GO:0009055">
    <property type="term" value="F:electron transfer activity"/>
    <property type="evidence" value="ECO:0007669"/>
    <property type="project" value="InterPro"/>
</dbReference>
<feature type="compositionally biased region" description="Low complexity" evidence="7">
    <location>
        <begin position="30"/>
        <end position="52"/>
    </location>
</feature>
<gene>
    <name evidence="10" type="ORF">FZO89_16780</name>
</gene>
<evidence type="ECO:0000256" key="1">
    <source>
        <dbReference type="ARBA" id="ARBA00022448"/>
    </source>
</evidence>
<evidence type="ECO:0000256" key="5">
    <source>
        <dbReference type="ARBA" id="ARBA00023004"/>
    </source>
</evidence>
<evidence type="ECO:0000259" key="9">
    <source>
        <dbReference type="PROSITE" id="PS51007"/>
    </source>
</evidence>
<dbReference type="PROSITE" id="PS51007">
    <property type="entry name" value="CYTC"/>
    <property type="match status" value="1"/>
</dbReference>
<evidence type="ECO:0000256" key="2">
    <source>
        <dbReference type="ARBA" id="ARBA00022617"/>
    </source>
</evidence>
<proteinExistence type="predicted"/>
<evidence type="ECO:0000313" key="11">
    <source>
        <dbReference type="Proteomes" id="UP000324973"/>
    </source>
</evidence>
<dbReference type="GO" id="GO:0046872">
    <property type="term" value="F:metal ion binding"/>
    <property type="evidence" value="ECO:0007669"/>
    <property type="project" value="UniProtKB-KW"/>
</dbReference>
<keyword evidence="8" id="KW-0732">Signal</keyword>
<dbReference type="OrthoDB" id="9796421at2"/>
<protein>
    <submittedName>
        <fullName evidence="10">Cytochrome c</fullName>
    </submittedName>
</protein>
<evidence type="ECO:0000313" key="10">
    <source>
        <dbReference type="EMBL" id="TYT23869.1"/>
    </source>
</evidence>
<dbReference type="AlphaFoldDB" id="A0A5D4XHB2"/>
<dbReference type="PANTHER" id="PTHR33751:SF9">
    <property type="entry name" value="CYTOCHROME C4"/>
    <property type="match status" value="1"/>
</dbReference>
<evidence type="ECO:0000256" key="6">
    <source>
        <dbReference type="PROSITE-ProRule" id="PRU00433"/>
    </source>
</evidence>
<dbReference type="EMBL" id="VTFT01000002">
    <property type="protein sequence ID" value="TYT23869.1"/>
    <property type="molecule type" value="Genomic_DNA"/>
</dbReference>
<sequence length="149" mass="15393">MTRPLTIAAGLAVALLALASLPRTAPAQDAETPPAEAVPAEASPAETAEAPAPATPPPAAVPAALTGDAETGRLLTYTCQGCHGIVGYKNVYPTYHVPRIGGQSAVYLVNALTEYRKGTRTHPTMEAQAQSFSDQDIADIAAFLSELKP</sequence>
<dbReference type="InterPro" id="IPR036909">
    <property type="entry name" value="Cyt_c-like_dom_sf"/>
</dbReference>
<evidence type="ECO:0000256" key="3">
    <source>
        <dbReference type="ARBA" id="ARBA00022723"/>
    </source>
</evidence>
<feature type="region of interest" description="Disordered" evidence="7">
    <location>
        <begin position="26"/>
        <end position="65"/>
    </location>
</feature>
<name>A0A5D4XHB2_9GAMM</name>
<dbReference type="InterPro" id="IPR050597">
    <property type="entry name" value="Cytochrome_c_Oxidase_Subunit"/>
</dbReference>
<keyword evidence="3 6" id="KW-0479">Metal-binding</keyword>
<keyword evidence="5 6" id="KW-0408">Iron</keyword>
<reference evidence="10 11" key="1">
    <citation type="submission" date="2019-08" db="EMBL/GenBank/DDBJ databases">
        <title>Luteimonas viscosus sp. nov., isolated from soil of a sunflower field.</title>
        <authorList>
            <person name="Jianli Z."/>
            <person name="Ying Z."/>
        </authorList>
    </citation>
    <scope>NUCLEOTIDE SEQUENCE [LARGE SCALE GENOMIC DNA]</scope>
    <source>
        <strain evidence="10 11">XBU10</strain>
    </source>
</reference>
<dbReference type="Pfam" id="PF00034">
    <property type="entry name" value="Cytochrom_C"/>
    <property type="match status" value="1"/>
</dbReference>
<dbReference type="InterPro" id="IPR009056">
    <property type="entry name" value="Cyt_c-like_dom"/>
</dbReference>
<keyword evidence="4" id="KW-0249">Electron transport</keyword>
<keyword evidence="2 6" id="KW-0349">Heme</keyword>
<comment type="caution">
    <text evidence="10">The sequence shown here is derived from an EMBL/GenBank/DDBJ whole genome shotgun (WGS) entry which is preliminary data.</text>
</comment>